<feature type="transmembrane region" description="Helical" evidence="5">
    <location>
        <begin position="186"/>
        <end position="205"/>
    </location>
</feature>
<evidence type="ECO:0000256" key="3">
    <source>
        <dbReference type="ARBA" id="ARBA00022989"/>
    </source>
</evidence>
<feature type="transmembrane region" description="Helical" evidence="5">
    <location>
        <begin position="160"/>
        <end position="180"/>
    </location>
</feature>
<evidence type="ECO:0000313" key="7">
    <source>
        <dbReference type="EMBL" id="MCV7387040.1"/>
    </source>
</evidence>
<sequence length="416" mass="43387">MPYTLERVLVLWGGSGRHDGRVPAWLTRNVRVLSAVSFLQDAASELLYPLLPIYLTAVLGAPPAVVGAVEGAAEGAAAMTKLAAGPLGDRFSKRPLIATGYGMAALGKVMVAAASAWSGVLAGRVVDRLGKGIRGAPRDALLVAGIDDAARGRVFGFHRAMDTMGAVVGPLLGLAAYEMLDHQIAPLLWVAVVPAVLSVALVFLVSEKGRAKRPSDPVTQRQPVFAHVKDLPGRYWRVTAVLVAFGLVNFPDALLLLRLNEIGFSVVEVILAYVTYNAVYALSSFPAGLLADRIGRLPVFGLGLVFFAIGYAGLGLTTDPLVAWLLIGSYGLFTGCTDGVSKAWVSSLVGSELQGSAQGVFQGLSGFAVLGAGIWAGLLWTVGPGQPGQLPLLISGIAGAVFAVGLLGRSVLTRRR</sequence>
<comment type="subcellular location">
    <subcellularLocation>
        <location evidence="1">Cell membrane</location>
        <topology evidence="1">Multi-pass membrane protein</topology>
    </subcellularLocation>
</comment>
<keyword evidence="2 5" id="KW-0812">Transmembrane</keyword>
<dbReference type="CDD" id="cd17370">
    <property type="entry name" value="MFS_MJ1317_like"/>
    <property type="match status" value="1"/>
</dbReference>
<comment type="caution">
    <text evidence="7">The sequence shown here is derived from an EMBL/GenBank/DDBJ whole genome shotgun (WGS) entry which is preliminary data.</text>
</comment>
<dbReference type="PANTHER" id="PTHR23518">
    <property type="entry name" value="C-METHYLTRANSFERASE"/>
    <property type="match status" value="1"/>
</dbReference>
<evidence type="ECO:0000256" key="1">
    <source>
        <dbReference type="ARBA" id="ARBA00004651"/>
    </source>
</evidence>
<protein>
    <submittedName>
        <fullName evidence="7">MFS transporter</fullName>
    </submittedName>
</protein>
<feature type="transmembrane region" description="Helical" evidence="5">
    <location>
        <begin position="360"/>
        <end position="380"/>
    </location>
</feature>
<feature type="transmembrane region" description="Helical" evidence="5">
    <location>
        <begin position="294"/>
        <end position="315"/>
    </location>
</feature>
<dbReference type="SUPFAM" id="SSF103473">
    <property type="entry name" value="MFS general substrate transporter"/>
    <property type="match status" value="1"/>
</dbReference>
<organism evidence="7 8">
    <name type="scientific">Mycolicibacterium porcinum</name>
    <dbReference type="NCBI Taxonomy" id="39693"/>
    <lineage>
        <taxon>Bacteria</taxon>
        <taxon>Bacillati</taxon>
        <taxon>Actinomycetota</taxon>
        <taxon>Actinomycetes</taxon>
        <taxon>Mycobacteriales</taxon>
        <taxon>Mycobacteriaceae</taxon>
        <taxon>Mycolicibacterium</taxon>
    </lineage>
</organism>
<dbReference type="PROSITE" id="PS50850">
    <property type="entry name" value="MFS"/>
    <property type="match status" value="1"/>
</dbReference>
<dbReference type="AlphaFoldDB" id="A0AAW5SWU5"/>
<evidence type="ECO:0000256" key="4">
    <source>
        <dbReference type="ARBA" id="ARBA00023136"/>
    </source>
</evidence>
<evidence type="ECO:0000256" key="2">
    <source>
        <dbReference type="ARBA" id="ARBA00022692"/>
    </source>
</evidence>
<feature type="transmembrane region" description="Helical" evidence="5">
    <location>
        <begin position="321"/>
        <end position="340"/>
    </location>
</feature>
<feature type="domain" description="Major facilitator superfamily (MFS) profile" evidence="6">
    <location>
        <begin position="29"/>
        <end position="416"/>
    </location>
</feature>
<gene>
    <name evidence="7" type="ORF">H5P34_03115</name>
</gene>
<evidence type="ECO:0000259" key="6">
    <source>
        <dbReference type="PROSITE" id="PS50850"/>
    </source>
</evidence>
<evidence type="ECO:0000256" key="5">
    <source>
        <dbReference type="SAM" id="Phobius"/>
    </source>
</evidence>
<dbReference type="Proteomes" id="UP001141659">
    <property type="component" value="Unassembled WGS sequence"/>
</dbReference>
<keyword evidence="3 5" id="KW-1133">Transmembrane helix</keyword>
<dbReference type="PANTHER" id="PTHR23518:SF2">
    <property type="entry name" value="MAJOR FACILITATOR SUPERFAMILY TRANSPORTER"/>
    <property type="match status" value="1"/>
</dbReference>
<dbReference type="InterPro" id="IPR020846">
    <property type="entry name" value="MFS_dom"/>
</dbReference>
<feature type="transmembrane region" description="Helical" evidence="5">
    <location>
        <begin position="235"/>
        <end position="256"/>
    </location>
</feature>
<keyword evidence="4 5" id="KW-0472">Membrane</keyword>
<feature type="transmembrane region" description="Helical" evidence="5">
    <location>
        <begin position="262"/>
        <end position="282"/>
    </location>
</feature>
<reference evidence="7" key="1">
    <citation type="submission" date="2020-07" db="EMBL/GenBank/DDBJ databases">
        <authorList>
            <person name="Pettersson B.M.F."/>
            <person name="Behra P.R.K."/>
            <person name="Ramesh M."/>
            <person name="Das S."/>
            <person name="Dasgupta S."/>
            <person name="Kirsebom L.A."/>
        </authorList>
    </citation>
    <scope>NUCLEOTIDE SEQUENCE</scope>
    <source>
        <strain evidence="7">DSM 44242</strain>
    </source>
</reference>
<dbReference type="Pfam" id="PF07690">
    <property type="entry name" value="MFS_1"/>
    <property type="match status" value="2"/>
</dbReference>
<dbReference type="InterPro" id="IPR011701">
    <property type="entry name" value="MFS"/>
</dbReference>
<dbReference type="GO" id="GO:0022857">
    <property type="term" value="F:transmembrane transporter activity"/>
    <property type="evidence" value="ECO:0007669"/>
    <property type="project" value="InterPro"/>
</dbReference>
<accession>A0AAW5SWU5</accession>
<proteinExistence type="predicted"/>
<dbReference type="EMBL" id="JACKVC010000009">
    <property type="protein sequence ID" value="MCV7387040.1"/>
    <property type="molecule type" value="Genomic_DNA"/>
</dbReference>
<feature type="transmembrane region" description="Helical" evidence="5">
    <location>
        <begin position="392"/>
        <end position="412"/>
    </location>
</feature>
<name>A0AAW5SWU5_9MYCO</name>
<reference evidence="7" key="2">
    <citation type="journal article" date="2022" name="BMC Genomics">
        <title>Comparative genome analysis of mycobacteria focusing on tRNA and non-coding RNA.</title>
        <authorList>
            <person name="Behra P.R.K."/>
            <person name="Pettersson B.M.F."/>
            <person name="Ramesh M."/>
            <person name="Das S."/>
            <person name="Dasgupta S."/>
            <person name="Kirsebom L.A."/>
        </authorList>
    </citation>
    <scope>NUCLEOTIDE SEQUENCE</scope>
    <source>
        <strain evidence="7">DSM 44242</strain>
    </source>
</reference>
<dbReference type="InterPro" id="IPR036259">
    <property type="entry name" value="MFS_trans_sf"/>
</dbReference>
<evidence type="ECO:0000313" key="8">
    <source>
        <dbReference type="Proteomes" id="UP001141659"/>
    </source>
</evidence>
<dbReference type="Gene3D" id="1.20.1250.20">
    <property type="entry name" value="MFS general substrate transporter like domains"/>
    <property type="match status" value="2"/>
</dbReference>
<dbReference type="GO" id="GO:0005886">
    <property type="term" value="C:plasma membrane"/>
    <property type="evidence" value="ECO:0007669"/>
    <property type="project" value="UniProtKB-SubCell"/>
</dbReference>
<dbReference type="RefSeq" id="WP_081814259.1">
    <property type="nucleotide sequence ID" value="NZ_JACKVC010000009.1"/>
</dbReference>